<evidence type="ECO:0000256" key="2">
    <source>
        <dbReference type="SAM" id="Phobius"/>
    </source>
</evidence>
<name>A0A0Q9XWG0_9BACI</name>
<reference evidence="4 6" key="2">
    <citation type="submission" date="2015-06" db="EMBL/GenBank/DDBJ databases">
        <title>Genome sequencing project of Bacillus galactosidilyticus PL133.</title>
        <authorList>
            <person name="Gaiero J."/>
            <person name="Nicol R."/>
            <person name="Habash M."/>
        </authorList>
    </citation>
    <scope>NUCLEOTIDE SEQUENCE [LARGE SCALE GENOMIC DNA]</scope>
    <source>
        <strain evidence="4 6">PL133</strain>
    </source>
</reference>
<dbReference type="STRING" id="217031.ABB05_08175"/>
<dbReference type="SUPFAM" id="SSF158791">
    <property type="entry name" value="MgtE N-terminal domain-like"/>
    <property type="match status" value="1"/>
</dbReference>
<dbReference type="EMBL" id="LDJR01000037">
    <property type="protein sequence ID" value="OAK72557.1"/>
    <property type="molecule type" value="Genomic_DNA"/>
</dbReference>
<dbReference type="InterPro" id="IPR006668">
    <property type="entry name" value="Mg_transptr_MgtE_intracell_dom"/>
</dbReference>
<sequence length="198" mass="22766">MEKALKKQKDEKETTFFQRFIYWVLIPLLFALFLGLLIASIAGVNVFQQAKELGGKIPFISNMAVHENTEDISEYKEKIIELDAEIQNKNAEIEQLKKKIENKDAEKERYIVEQKRLEETIDELKKQQEENKRAFKDIVSTYASMSPKRAAPIVLEMSDDEAVKILTNLPTESLAKILENMPAEQAAKYTEKLSINAN</sequence>
<feature type="coiled-coil region" evidence="1">
    <location>
        <begin position="65"/>
        <end position="137"/>
    </location>
</feature>
<keyword evidence="2" id="KW-1133">Transmembrane helix</keyword>
<keyword evidence="7" id="KW-1185">Reference proteome</keyword>
<dbReference type="Proteomes" id="UP000077881">
    <property type="component" value="Unassembled WGS sequence"/>
</dbReference>
<keyword evidence="2" id="KW-0472">Membrane</keyword>
<organism evidence="4 6">
    <name type="scientific">Lederbergia galactosidilytica</name>
    <dbReference type="NCBI Taxonomy" id="217031"/>
    <lineage>
        <taxon>Bacteria</taxon>
        <taxon>Bacillati</taxon>
        <taxon>Bacillota</taxon>
        <taxon>Bacilli</taxon>
        <taxon>Bacillales</taxon>
        <taxon>Bacillaceae</taxon>
        <taxon>Lederbergia</taxon>
    </lineage>
</organism>
<evidence type="ECO:0000259" key="3">
    <source>
        <dbReference type="Pfam" id="PF03448"/>
    </source>
</evidence>
<evidence type="ECO:0000313" key="6">
    <source>
        <dbReference type="Proteomes" id="UP000053881"/>
    </source>
</evidence>
<evidence type="ECO:0000256" key="1">
    <source>
        <dbReference type="SAM" id="Coils"/>
    </source>
</evidence>
<proteinExistence type="predicted"/>
<gene>
    <name evidence="5" type="ORF">ABB05_08175</name>
    <name evidence="4" type="ORF">ACA29_21515</name>
</gene>
<accession>A0A0Q9XWG0</accession>
<evidence type="ECO:0000313" key="7">
    <source>
        <dbReference type="Proteomes" id="UP000077881"/>
    </source>
</evidence>
<dbReference type="OrthoDB" id="1724615at2"/>
<dbReference type="AlphaFoldDB" id="A0A0Q9XWG0"/>
<comment type="caution">
    <text evidence="4">The sequence shown here is derived from an EMBL/GenBank/DDBJ whole genome shotgun (WGS) entry which is preliminary data.</text>
</comment>
<reference evidence="5 7" key="1">
    <citation type="submission" date="2015-05" db="EMBL/GenBank/DDBJ databases">
        <title>Comparison of genome.</title>
        <authorList>
            <person name="Zheng Z."/>
            <person name="Sun M."/>
        </authorList>
    </citation>
    <scope>NUCLEOTIDE SEQUENCE [LARGE SCALE GENOMIC DNA]</scope>
    <source>
        <strain evidence="5 7">G25-74</strain>
    </source>
</reference>
<dbReference type="Proteomes" id="UP000053881">
    <property type="component" value="Unassembled WGS sequence"/>
</dbReference>
<dbReference type="Pfam" id="PF03448">
    <property type="entry name" value="MgtE_N"/>
    <property type="match status" value="1"/>
</dbReference>
<keyword evidence="1" id="KW-0175">Coiled coil</keyword>
<dbReference type="Gene3D" id="1.25.60.10">
    <property type="entry name" value="MgtE N-terminal domain-like"/>
    <property type="match status" value="1"/>
</dbReference>
<evidence type="ECO:0000313" key="4">
    <source>
        <dbReference type="EMBL" id="KRG09754.1"/>
    </source>
</evidence>
<evidence type="ECO:0000313" key="5">
    <source>
        <dbReference type="EMBL" id="OAK72557.1"/>
    </source>
</evidence>
<dbReference type="EMBL" id="LGPB01000137">
    <property type="protein sequence ID" value="KRG09754.1"/>
    <property type="molecule type" value="Genomic_DNA"/>
</dbReference>
<dbReference type="PATRIC" id="fig|217031.4.peg.7310"/>
<dbReference type="InterPro" id="IPR038076">
    <property type="entry name" value="MgtE_N_sf"/>
</dbReference>
<feature type="transmembrane region" description="Helical" evidence="2">
    <location>
        <begin position="20"/>
        <end position="42"/>
    </location>
</feature>
<keyword evidence="2" id="KW-0812">Transmembrane</keyword>
<protein>
    <recommendedName>
        <fullName evidence="3">Magnesium transporter MgtE intracellular domain-containing protein</fullName>
    </recommendedName>
</protein>
<feature type="domain" description="Magnesium transporter MgtE intracellular" evidence="3">
    <location>
        <begin position="143"/>
        <end position="193"/>
    </location>
</feature>